<proteinExistence type="predicted"/>
<gene>
    <name evidence="1" type="ORF">mPipKuh1_009606</name>
</gene>
<organism evidence="1 2">
    <name type="scientific">Pipistrellus kuhlii</name>
    <name type="common">Kuhl's pipistrelle</name>
    <dbReference type="NCBI Taxonomy" id="59472"/>
    <lineage>
        <taxon>Eukaryota</taxon>
        <taxon>Metazoa</taxon>
        <taxon>Chordata</taxon>
        <taxon>Craniata</taxon>
        <taxon>Vertebrata</taxon>
        <taxon>Euteleostomi</taxon>
        <taxon>Mammalia</taxon>
        <taxon>Eutheria</taxon>
        <taxon>Laurasiatheria</taxon>
        <taxon>Chiroptera</taxon>
        <taxon>Yangochiroptera</taxon>
        <taxon>Vespertilionidae</taxon>
        <taxon>Pipistrellus</taxon>
    </lineage>
</organism>
<comment type="caution">
    <text evidence="1">The sequence shown here is derived from an EMBL/GenBank/DDBJ whole genome shotgun (WGS) entry which is preliminary data.</text>
</comment>
<accession>A0A7J7ZJD4</accession>
<dbReference type="EMBL" id="JACAGB010000003">
    <property type="protein sequence ID" value="KAF6374387.1"/>
    <property type="molecule type" value="Genomic_DNA"/>
</dbReference>
<dbReference type="AlphaFoldDB" id="A0A7J7ZJD4"/>
<dbReference type="Proteomes" id="UP000558488">
    <property type="component" value="Unassembled WGS sequence"/>
</dbReference>
<keyword evidence="2" id="KW-1185">Reference proteome</keyword>
<reference evidence="1 2" key="1">
    <citation type="journal article" date="2020" name="Nature">
        <title>Six reference-quality genomes reveal evolution of bat adaptations.</title>
        <authorList>
            <person name="Jebb D."/>
            <person name="Huang Z."/>
            <person name="Pippel M."/>
            <person name="Hughes G.M."/>
            <person name="Lavrichenko K."/>
            <person name="Devanna P."/>
            <person name="Winkler S."/>
            <person name="Jermiin L.S."/>
            <person name="Skirmuntt E.C."/>
            <person name="Katzourakis A."/>
            <person name="Burkitt-Gray L."/>
            <person name="Ray D.A."/>
            <person name="Sullivan K.A.M."/>
            <person name="Roscito J.G."/>
            <person name="Kirilenko B.M."/>
            <person name="Davalos L.M."/>
            <person name="Corthals A.P."/>
            <person name="Power M.L."/>
            <person name="Jones G."/>
            <person name="Ransome R.D."/>
            <person name="Dechmann D.K.N."/>
            <person name="Locatelli A.G."/>
            <person name="Puechmaille S.J."/>
            <person name="Fedrigo O."/>
            <person name="Jarvis E.D."/>
            <person name="Hiller M."/>
            <person name="Vernes S.C."/>
            <person name="Myers E.W."/>
            <person name="Teeling E.C."/>
        </authorList>
    </citation>
    <scope>NUCLEOTIDE SEQUENCE [LARGE SCALE GENOMIC DNA]</scope>
    <source>
        <strain evidence="1">MPipKuh1</strain>
        <tissue evidence="1">Flight muscle</tissue>
    </source>
</reference>
<name>A0A7J7ZJD4_PIPKU</name>
<evidence type="ECO:0000313" key="1">
    <source>
        <dbReference type="EMBL" id="KAF6374387.1"/>
    </source>
</evidence>
<evidence type="ECO:0000313" key="2">
    <source>
        <dbReference type="Proteomes" id="UP000558488"/>
    </source>
</evidence>
<sequence>MEHRVGTPTCSPLSLQGQPRTGQTIAPLLESARDAQLIWMFSARLFSMISNQMLALCIFFQERLKELTGSLVLEKGHLEKCPEKPHKCTLATNKVTAVSSWTSSPPEAPLSLVFISLKTS</sequence>
<protein>
    <submittedName>
        <fullName evidence="1">Uncharacterized protein</fullName>
    </submittedName>
</protein>